<evidence type="ECO:0000313" key="2">
    <source>
        <dbReference type="EMBL" id="KKL18578.1"/>
    </source>
</evidence>
<gene>
    <name evidence="2" type="ORF">LCGC14_2474100</name>
</gene>
<organism evidence="2">
    <name type="scientific">marine sediment metagenome</name>
    <dbReference type="NCBI Taxonomy" id="412755"/>
    <lineage>
        <taxon>unclassified sequences</taxon>
        <taxon>metagenomes</taxon>
        <taxon>ecological metagenomes</taxon>
    </lineage>
</organism>
<accession>A0A0F9E3C9</accession>
<reference evidence="2" key="1">
    <citation type="journal article" date="2015" name="Nature">
        <title>Complex archaea that bridge the gap between prokaryotes and eukaryotes.</title>
        <authorList>
            <person name="Spang A."/>
            <person name="Saw J.H."/>
            <person name="Jorgensen S.L."/>
            <person name="Zaremba-Niedzwiedzka K."/>
            <person name="Martijn J."/>
            <person name="Lind A.E."/>
            <person name="van Eijk R."/>
            <person name="Schleper C."/>
            <person name="Guy L."/>
            <person name="Ettema T.J."/>
        </authorList>
    </citation>
    <scope>NUCLEOTIDE SEQUENCE</scope>
</reference>
<sequence>PLGMGGNWHQGTWDHDDPVPPTQPKTTKQNTGEFNAPMGRGSQI</sequence>
<protein>
    <submittedName>
        <fullName evidence="2">Uncharacterized protein</fullName>
    </submittedName>
</protein>
<feature type="region of interest" description="Disordered" evidence="1">
    <location>
        <begin position="1"/>
        <end position="44"/>
    </location>
</feature>
<comment type="caution">
    <text evidence="2">The sequence shown here is derived from an EMBL/GenBank/DDBJ whole genome shotgun (WGS) entry which is preliminary data.</text>
</comment>
<dbReference type="AlphaFoldDB" id="A0A0F9E3C9"/>
<evidence type="ECO:0000256" key="1">
    <source>
        <dbReference type="SAM" id="MobiDB-lite"/>
    </source>
</evidence>
<feature type="non-terminal residue" evidence="2">
    <location>
        <position position="1"/>
    </location>
</feature>
<name>A0A0F9E3C9_9ZZZZ</name>
<proteinExistence type="predicted"/>
<dbReference type="EMBL" id="LAZR01038814">
    <property type="protein sequence ID" value="KKL18578.1"/>
    <property type="molecule type" value="Genomic_DNA"/>
</dbReference>